<accession>A0A150JRY5</accession>
<dbReference type="EMBL" id="LQYI01000178">
    <property type="protein sequence ID" value="KYC60075.1"/>
    <property type="molecule type" value="Genomic_DNA"/>
</dbReference>
<proteinExistence type="predicted"/>
<organism evidence="1 2">
    <name type="scientific">Heyndrickxia coagulans</name>
    <name type="common">Weizmannia coagulans</name>
    <dbReference type="NCBI Taxonomy" id="1398"/>
    <lineage>
        <taxon>Bacteria</taxon>
        <taxon>Bacillati</taxon>
        <taxon>Bacillota</taxon>
        <taxon>Bacilli</taxon>
        <taxon>Bacillales</taxon>
        <taxon>Bacillaceae</taxon>
        <taxon>Heyndrickxia</taxon>
    </lineage>
</organism>
<reference evidence="1 2" key="1">
    <citation type="submission" date="2016-01" db="EMBL/GenBank/DDBJ databases">
        <title>Genome Sequences of Twelve Sporeforming Bacillus Species Isolated from Foods.</title>
        <authorList>
            <person name="Berendsen E.M."/>
            <person name="Wells-Bennik M.H."/>
            <person name="Krawcyk A.O."/>
            <person name="De Jong A."/>
            <person name="Holsappel S."/>
            <person name="Eijlander R.T."/>
            <person name="Kuipers O.P."/>
        </authorList>
    </citation>
    <scope>NUCLEOTIDE SEQUENCE [LARGE SCALE GENOMIC DNA]</scope>
    <source>
        <strain evidence="1 2">B4099</strain>
    </source>
</reference>
<dbReference type="Proteomes" id="UP000075304">
    <property type="component" value="Unassembled WGS sequence"/>
</dbReference>
<sequence length="42" mass="4822">MQPGFVFCAVQKGYCECIIPAFFMVFNRHVFNHLLKSKSLAV</sequence>
<evidence type="ECO:0000313" key="2">
    <source>
        <dbReference type="Proteomes" id="UP000075304"/>
    </source>
</evidence>
<dbReference type="AlphaFoldDB" id="A0A150JRY5"/>
<name>A0A150JRY5_HEYCO</name>
<comment type="caution">
    <text evidence="1">The sequence shown here is derived from an EMBL/GenBank/DDBJ whole genome shotgun (WGS) entry which is preliminary data.</text>
</comment>
<gene>
    <name evidence="1" type="ORF">B4099_3549</name>
</gene>
<protein>
    <submittedName>
        <fullName evidence="1">Uncharacterized protein</fullName>
    </submittedName>
</protein>
<evidence type="ECO:0000313" key="1">
    <source>
        <dbReference type="EMBL" id="KYC60075.1"/>
    </source>
</evidence>